<dbReference type="PANTHER" id="PTHR35370:SF1">
    <property type="entry name" value="TYPE VI SECRETION SYSTEM COMPONENT TSSF1"/>
    <property type="match status" value="1"/>
</dbReference>
<dbReference type="Proteomes" id="UP000000289">
    <property type="component" value="Chromosome"/>
</dbReference>
<accession>A0A0K0H9T4</accession>
<proteinExistence type="predicted"/>
<dbReference type="PANTHER" id="PTHR35370">
    <property type="entry name" value="CYTOPLASMIC PROTEIN-RELATED-RELATED"/>
    <property type="match status" value="1"/>
</dbReference>
<dbReference type="AlphaFoldDB" id="A0A0K0H9T4"/>
<dbReference type="eggNOG" id="COG3519">
    <property type="taxonomic scope" value="Bacteria"/>
</dbReference>
<dbReference type="KEGG" id="sbg:SBG_1242"/>
<dbReference type="Pfam" id="PF05947">
    <property type="entry name" value="T6SS_TssF"/>
    <property type="match status" value="1"/>
</dbReference>
<protein>
    <submittedName>
        <fullName evidence="1">Type VI secretion protein (VasA)</fullName>
    </submittedName>
</protein>
<evidence type="ECO:0000313" key="1">
    <source>
        <dbReference type="EMBL" id="CCC30330.1"/>
    </source>
</evidence>
<evidence type="ECO:0000313" key="2">
    <source>
        <dbReference type="Proteomes" id="UP000000289"/>
    </source>
</evidence>
<dbReference type="GeneID" id="44980254"/>
<dbReference type="RefSeq" id="WP_000342708.1">
    <property type="nucleotide sequence ID" value="NC_015761.1"/>
</dbReference>
<organism evidence="1 2">
    <name type="scientific">Salmonella bongori (strain ATCC 43975 / DSM 13772 / NCTC 12419)</name>
    <dbReference type="NCBI Taxonomy" id="218493"/>
    <lineage>
        <taxon>Bacteria</taxon>
        <taxon>Pseudomonadati</taxon>
        <taxon>Pseudomonadota</taxon>
        <taxon>Gammaproteobacteria</taxon>
        <taxon>Enterobacterales</taxon>
        <taxon>Enterobacteriaceae</taxon>
        <taxon>Salmonella</taxon>
    </lineage>
</organism>
<dbReference type="EMBL" id="FR877557">
    <property type="protein sequence ID" value="CCC30330.1"/>
    <property type="molecule type" value="Genomic_DNA"/>
</dbReference>
<reference evidence="1 2" key="1">
    <citation type="journal article" date="2011" name="PLoS Pathog.">
        <title>Salmonella bongori provides insights into the evolution of the Salmonellae.</title>
        <authorList>
            <person name="Fookes M."/>
            <person name="Schroeder G.N."/>
            <person name="Langridge G.C."/>
            <person name="Blondel C.J."/>
            <person name="Mammina C."/>
            <person name="Connor T.R."/>
            <person name="Seth-Smith H."/>
            <person name="Vernikos G.S."/>
            <person name="Robinson K.S."/>
            <person name="Sanders M."/>
            <person name="Petty N.K."/>
            <person name="Kingsley R.A."/>
            <person name="Baumler A.J."/>
            <person name="Nuccio S.P."/>
            <person name="Contreras I."/>
            <person name="Santiviago C.A."/>
            <person name="Maskell D."/>
            <person name="Barrow P."/>
            <person name="Humphrey T."/>
            <person name="Nastasi A."/>
            <person name="Roberts M."/>
            <person name="Frankel G."/>
            <person name="Parkhill J."/>
            <person name="Dougan G."/>
            <person name="Thomson N.R."/>
        </authorList>
    </citation>
    <scope>NUCLEOTIDE SEQUENCE [LARGE SCALE GENOMIC DNA]</scope>
    <source>
        <strain evidence="2">ATCC 43975 / DSM 13772 / NCTC 12419</strain>
    </source>
</reference>
<dbReference type="InterPro" id="IPR010272">
    <property type="entry name" value="T6SS_TssF"/>
</dbReference>
<sequence length="573" mass="63947">MDDRLLDDYLQELRWLRTVSGEFARQHPDVAARLRLSEFDCPDPHVERLLEGFALQSARLQRRLDDGFSELSASLLELLSPHLMRPFPASATACFTPDPLAGDLTHGYTLPAGTPLYALTKSGETVWWRTTLAQTLWPVVIETLEWCDASVAQHYSGLQQARSALRIQLRCLPPYRFSTLAMKSLRICLNGSPQINATLFDLLYAHTIGPLRPQPAGLRHAEQILPCESAVESGGLALSAWIHAPQALMYFDLPITPGGEEEILTLCIPFNQAPDSPLPLQPHDIRLGCTPVVNLFPRTAEPLMVDHRRSEYRLVADHHDKNIQIYRVQALWLSHQQKACNVPPYYSAQGHSDARWFWYARRNDKEDNALWLTLVDSRFDPRESAEEASITAKLWCSNGETAVQLPADSPLIFDFPGPIARVQLSGTPTPPSSPARQHDARWKLVSSLALNHLSLLEGEMALASLKEMLALYASSGASAAVWQQINGISDMRCERVSEHYGQDAWRGWRNGIRVTLTLDPAAFTASSRLLFAAIVARFLARNATANCFVHTVLQDEEEALPLWSETGQSALIA</sequence>
<dbReference type="NCBIfam" id="TIGR03359">
    <property type="entry name" value="VI_chp_6"/>
    <property type="match status" value="1"/>
</dbReference>
<name>A0A0K0H9T4_SALBC</name>
<gene>
    <name evidence="1" type="ordered locus">SBG_1242</name>
</gene>
<dbReference type="PIRSF" id="PIRSF028304">
    <property type="entry name" value="UCP028304"/>
    <property type="match status" value="1"/>
</dbReference>